<organism evidence="3 4">
    <name type="scientific">Longimicrobium terrae</name>
    <dbReference type="NCBI Taxonomy" id="1639882"/>
    <lineage>
        <taxon>Bacteria</taxon>
        <taxon>Pseudomonadati</taxon>
        <taxon>Gemmatimonadota</taxon>
        <taxon>Longimicrobiia</taxon>
        <taxon>Longimicrobiales</taxon>
        <taxon>Longimicrobiaceae</taxon>
        <taxon>Longimicrobium</taxon>
    </lineage>
</organism>
<dbReference type="EMBL" id="JACHIA010000006">
    <property type="protein sequence ID" value="MBB6071037.1"/>
    <property type="molecule type" value="Genomic_DNA"/>
</dbReference>
<evidence type="ECO:0000313" key="3">
    <source>
        <dbReference type="EMBL" id="MBB6071037.1"/>
    </source>
</evidence>
<evidence type="ECO:0000313" key="4">
    <source>
        <dbReference type="Proteomes" id="UP000582837"/>
    </source>
</evidence>
<protein>
    <recommendedName>
        <fullName evidence="2">Lantibiotic dehydratase N-terminal domain-containing protein</fullName>
    </recommendedName>
</protein>
<feature type="region of interest" description="Disordered" evidence="1">
    <location>
        <begin position="809"/>
        <end position="833"/>
    </location>
</feature>
<evidence type="ECO:0000259" key="2">
    <source>
        <dbReference type="Pfam" id="PF04738"/>
    </source>
</evidence>
<name>A0A841GZ56_9BACT</name>
<dbReference type="Proteomes" id="UP000582837">
    <property type="component" value="Unassembled WGS sequence"/>
</dbReference>
<dbReference type="InterPro" id="IPR006827">
    <property type="entry name" value="Lant_deHydtase_N"/>
</dbReference>
<dbReference type="AlphaFoldDB" id="A0A841GZ56"/>
<dbReference type="RefSeq" id="WP_170033536.1">
    <property type="nucleotide sequence ID" value="NZ_JABDTL010000001.1"/>
</dbReference>
<feature type="domain" description="Lantibiotic dehydratase N-terminal" evidence="2">
    <location>
        <begin position="148"/>
        <end position="733"/>
    </location>
</feature>
<accession>A0A841GZ56</accession>
<evidence type="ECO:0000256" key="1">
    <source>
        <dbReference type="SAM" id="MobiDB-lite"/>
    </source>
</evidence>
<keyword evidence="4" id="KW-1185">Reference proteome</keyword>
<reference evidence="3 4" key="1">
    <citation type="submission" date="2020-08" db="EMBL/GenBank/DDBJ databases">
        <title>Genomic Encyclopedia of Type Strains, Phase IV (KMG-IV): sequencing the most valuable type-strain genomes for metagenomic binning, comparative biology and taxonomic classification.</title>
        <authorList>
            <person name="Goeker M."/>
        </authorList>
    </citation>
    <scope>NUCLEOTIDE SEQUENCE [LARGE SCALE GENOMIC DNA]</scope>
    <source>
        <strain evidence="3 4">DSM 29007</strain>
    </source>
</reference>
<gene>
    <name evidence="3" type="ORF">HNQ61_002659</name>
</gene>
<feature type="compositionally biased region" description="Low complexity" evidence="1">
    <location>
        <begin position="919"/>
        <end position="930"/>
    </location>
</feature>
<feature type="compositionally biased region" description="Pro residues" evidence="1">
    <location>
        <begin position="904"/>
        <end position="918"/>
    </location>
</feature>
<proteinExistence type="predicted"/>
<feature type="compositionally biased region" description="Acidic residues" evidence="1">
    <location>
        <begin position="938"/>
        <end position="948"/>
    </location>
</feature>
<dbReference type="Pfam" id="PF04738">
    <property type="entry name" value="Lant_dehydr_N"/>
    <property type="match status" value="1"/>
</dbReference>
<feature type="compositionally biased region" description="Low complexity" evidence="1">
    <location>
        <begin position="949"/>
        <end position="967"/>
    </location>
</feature>
<feature type="region of interest" description="Disordered" evidence="1">
    <location>
        <begin position="902"/>
        <end position="968"/>
    </location>
</feature>
<comment type="caution">
    <text evidence="3">The sequence shown here is derived from an EMBL/GenBank/DDBJ whole genome shotgun (WGS) entry which is preliminary data.</text>
</comment>
<sequence length="1055" mass="114174">MDDAAQSGADSLFYRFVCRVGGAPVDTVDELRAAETLRLTAELAQVEARIAAGREAVSHRLFTAIGTAPDKPARNRLIALKRDLYNGKAPTPARMAEAEAALDAEAVEQVRAAAADLEQGRELEARVRAAYDSETAALRSRFAALVRDSDFRKGVLVSSRALYGHLDRYASAAASGSLTGRDEKTERGLLRYYTRMAAKATPFATFCAIIPGTFVEGQAEGGEGETRFSGSPRAKRSFVRINKFLYGLLFDHLKTRSGVRHALRVERNPTIRAENERLVFLTAIDGREVFQRLADNEVLQLIASRFQDGQAPTLGDLISALSSDPEIDATPEEAEAYLNKLIEIGFLRFHTGIREQDADWDLPFRELLLAMDDEHAHRTAELLAGLRERVARYSEAGVEERAAIIDDMHAVILSALEAMEITGRLRRDMPFYEDATSDASASIALTPGVRRAFSDLDTWVRLTARLAWPRAEQATMRHFFESYYGSSAPVPLLKFYEDFYREHFKAHVEKEQQRGRPPAEGEAPYDVGNPFGLDVIREMGKVRTRIAELYRQAWSAAPDAETLDLTTEQIEAAVAGAETVSAVPRSMGAFALLVPGGAADGDPSVVLQSASYTAGYGKYFSRFLYMLPDDVQQDVRTANAALSSDLVAEICGDAQFNANLHPPLLEWEISYPTGESGATEQQLRSSEIMVQPDPEDPQALCLMHGPTGRRVLPVDLGFLNPRMRPPLYQLLSRFTPPVMFAPPIPDTLEAPRPPAPSAALVAEADAGQVDAAQADAVPQADAVQNAEAQADAGQADVVQADAVQADAGQGAAAPADADQAGAAPVAEGAPADAAVPEAPAPRIVHRPRITFGRLVLARRRWTIPSVLFPQRRPEESGADFFLRANRWRAEQGIPETAYLRMQPLPDPKPAQPGAPAQPEPAADAAAEIPGYEGHAEEEVADPVEEAGEEPAAAEGQAPDAAAQAAAAKKVTQPSRDFYKPQFVDFGNPLVVALLGRVATGLKNFTAVLEERYPDRGALARHDGEAYATELVVQLYYPGGTASTPAAAAEEVLAAS</sequence>